<keyword evidence="5" id="KW-0680">Restriction system</keyword>
<dbReference type="Gene3D" id="3.40.50.150">
    <property type="entry name" value="Vaccinia Virus protein VP39"/>
    <property type="match status" value="1"/>
</dbReference>
<reference evidence="9 10" key="1">
    <citation type="submission" date="2020-08" db="EMBL/GenBank/DDBJ databases">
        <title>Genomic Encyclopedia of Type Strains, Phase IV (KMG-IV): sequencing the most valuable type-strain genomes for metagenomic binning, comparative biology and taxonomic classification.</title>
        <authorList>
            <person name="Goeker M."/>
        </authorList>
    </citation>
    <scope>NUCLEOTIDE SEQUENCE [LARGE SCALE GENOMIC DNA]</scope>
    <source>
        <strain evidence="9 10">DSM 7050</strain>
    </source>
</reference>
<protein>
    <recommendedName>
        <fullName evidence="1">DNA (cytosine-5-)-methyltransferase</fullName>
        <ecNumber evidence="1">2.1.1.37</ecNumber>
    </recommendedName>
</protein>
<proteinExistence type="inferred from homology"/>
<dbReference type="InterPro" id="IPR029063">
    <property type="entry name" value="SAM-dependent_MTases_sf"/>
</dbReference>
<evidence type="ECO:0000256" key="2">
    <source>
        <dbReference type="ARBA" id="ARBA00022603"/>
    </source>
</evidence>
<dbReference type="SUPFAM" id="SSF53335">
    <property type="entry name" value="S-adenosyl-L-methionine-dependent methyltransferases"/>
    <property type="match status" value="1"/>
</dbReference>
<evidence type="ECO:0000256" key="4">
    <source>
        <dbReference type="ARBA" id="ARBA00022691"/>
    </source>
</evidence>
<evidence type="ECO:0000313" key="10">
    <source>
        <dbReference type="Proteomes" id="UP000539538"/>
    </source>
</evidence>
<feature type="active site" evidence="7">
    <location>
        <position position="406"/>
    </location>
</feature>
<evidence type="ECO:0000256" key="7">
    <source>
        <dbReference type="PROSITE-ProRule" id="PRU01016"/>
    </source>
</evidence>
<dbReference type="InterPro" id="IPR050390">
    <property type="entry name" value="C5-Methyltransferase"/>
</dbReference>
<dbReference type="EC" id="2.1.1.37" evidence="1"/>
<evidence type="ECO:0000313" key="9">
    <source>
        <dbReference type="EMBL" id="MBB4653326.1"/>
    </source>
</evidence>
<keyword evidence="10" id="KW-1185">Reference proteome</keyword>
<evidence type="ECO:0000256" key="3">
    <source>
        <dbReference type="ARBA" id="ARBA00022679"/>
    </source>
</evidence>
<dbReference type="PANTHER" id="PTHR10629">
    <property type="entry name" value="CYTOSINE-SPECIFIC METHYLTRANSFERASE"/>
    <property type="match status" value="1"/>
</dbReference>
<keyword evidence="2 7" id="KW-0489">Methyltransferase</keyword>
<organism evidence="9 10">
    <name type="scientific">Aminobacter niigataensis</name>
    <dbReference type="NCBI Taxonomy" id="83265"/>
    <lineage>
        <taxon>Bacteria</taxon>
        <taxon>Pseudomonadati</taxon>
        <taxon>Pseudomonadota</taxon>
        <taxon>Alphaproteobacteria</taxon>
        <taxon>Hyphomicrobiales</taxon>
        <taxon>Phyllobacteriaceae</taxon>
        <taxon>Aminobacter</taxon>
    </lineage>
</organism>
<sequence>MDFTNSAREARQGEQVSHAQIEPVRLAPAHDLNKVLHSLKTVVFKQSQRMAEGYVRISAEIERARGALPISKLKTFLTSECGLNRSDLGMYLGFSEVLGKHGEMIVARGLPMTLAKSLIAAPAPVRKEALERIAAGSFVHSGDVSAIKRRQREEVADPQVELERRRQKTLRLSAQRKATIDLETFSNRFIFFAQSLIDFFNDAQDDGADAGKLGARKMRLQEEAGRCLREFEAVFDIAGLPGIWELGFHAHDPQTVQLARAYNSLRDLVDGAFKLADEESGNPVDRDYAHLDLETVENVIWLFNDNGISRNDLRARKLPAEVSAPKVVHPPLRLTSLEICAGAGGQALGLHAAGFDALALYERNPAAAETLMANRWFGPVHCADVTQVDFRRHRGNVDLVAGGVPCQPHSSIGKQKGRNDERDLFMEAVRLVDEVQPRAFFFENVQGFGFQGNSDYRADLYRKFADLGYESQVFSINGSDYGLAQLRPRVAFVGFRDTPIQRFRMPPKFPEWNLTVGGALVDLVGANGWSGADDWAKNKANRRGSTIVGGSEQSGRLAFSSNLRKQDWLDMKIDPMGIANSAPGRDHKLENLFQLTLAMGARLQGFPDGWRFVGAGAEGSDKDRKTKTRQIANALPPIMGHAVGLAIYSALTGVEFDYAQALRSPQMPPKRSKGVVKLSEIRKIEDYHRLQ</sequence>
<dbReference type="EMBL" id="JACHOT010000012">
    <property type="protein sequence ID" value="MBB4653326.1"/>
    <property type="molecule type" value="Genomic_DNA"/>
</dbReference>
<evidence type="ECO:0000256" key="8">
    <source>
        <dbReference type="RuleBase" id="RU000416"/>
    </source>
</evidence>
<keyword evidence="3 7" id="KW-0808">Transferase</keyword>
<dbReference type="Gene3D" id="3.90.120.10">
    <property type="entry name" value="DNA Methylase, subunit A, domain 2"/>
    <property type="match status" value="1"/>
</dbReference>
<dbReference type="PROSITE" id="PS51679">
    <property type="entry name" value="SAM_MT_C5"/>
    <property type="match status" value="1"/>
</dbReference>
<dbReference type="GO" id="GO:0003886">
    <property type="term" value="F:DNA (cytosine-5-)-methyltransferase activity"/>
    <property type="evidence" value="ECO:0007669"/>
    <property type="project" value="UniProtKB-EC"/>
</dbReference>
<evidence type="ECO:0000256" key="1">
    <source>
        <dbReference type="ARBA" id="ARBA00011975"/>
    </source>
</evidence>
<dbReference type="NCBIfam" id="TIGR00675">
    <property type="entry name" value="dcm"/>
    <property type="match status" value="1"/>
</dbReference>
<dbReference type="PRINTS" id="PR00105">
    <property type="entry name" value="C5METTRFRASE"/>
</dbReference>
<evidence type="ECO:0000256" key="5">
    <source>
        <dbReference type="ARBA" id="ARBA00022747"/>
    </source>
</evidence>
<dbReference type="Pfam" id="PF00145">
    <property type="entry name" value="DNA_methylase"/>
    <property type="match status" value="1"/>
</dbReference>
<dbReference type="Proteomes" id="UP000539538">
    <property type="component" value="Unassembled WGS sequence"/>
</dbReference>
<dbReference type="RefSeq" id="WP_183264664.1">
    <property type="nucleotide sequence ID" value="NZ_BAAAVZ010000017.1"/>
</dbReference>
<accession>A0ABR6LBM3</accession>
<comment type="similarity">
    <text evidence="7 8">Belongs to the class I-like SAM-binding methyltransferase superfamily. C5-methyltransferase family.</text>
</comment>
<dbReference type="GO" id="GO:0032259">
    <property type="term" value="P:methylation"/>
    <property type="evidence" value="ECO:0007669"/>
    <property type="project" value="UniProtKB-KW"/>
</dbReference>
<gene>
    <name evidence="9" type="ORF">GGQ99_005116</name>
</gene>
<comment type="caution">
    <text evidence="9">The sequence shown here is derived from an EMBL/GenBank/DDBJ whole genome shotgun (WGS) entry which is preliminary data.</text>
</comment>
<evidence type="ECO:0000256" key="6">
    <source>
        <dbReference type="ARBA" id="ARBA00047422"/>
    </source>
</evidence>
<dbReference type="PANTHER" id="PTHR10629:SF52">
    <property type="entry name" value="DNA (CYTOSINE-5)-METHYLTRANSFERASE 1"/>
    <property type="match status" value="1"/>
</dbReference>
<comment type="catalytic activity">
    <reaction evidence="6">
        <text>a 2'-deoxycytidine in DNA + S-adenosyl-L-methionine = a 5-methyl-2'-deoxycytidine in DNA + S-adenosyl-L-homocysteine + H(+)</text>
        <dbReference type="Rhea" id="RHEA:13681"/>
        <dbReference type="Rhea" id="RHEA-COMP:11369"/>
        <dbReference type="Rhea" id="RHEA-COMP:11370"/>
        <dbReference type="ChEBI" id="CHEBI:15378"/>
        <dbReference type="ChEBI" id="CHEBI:57856"/>
        <dbReference type="ChEBI" id="CHEBI:59789"/>
        <dbReference type="ChEBI" id="CHEBI:85452"/>
        <dbReference type="ChEBI" id="CHEBI:85454"/>
        <dbReference type="EC" id="2.1.1.37"/>
    </reaction>
</comment>
<name>A0ABR6LBM3_9HYPH</name>
<dbReference type="InterPro" id="IPR001525">
    <property type="entry name" value="C5_MeTfrase"/>
</dbReference>
<keyword evidence="4 7" id="KW-0949">S-adenosyl-L-methionine</keyword>